<dbReference type="InterPro" id="IPR038347">
    <property type="entry name" value="TyeA_sf"/>
</dbReference>
<reference evidence="3" key="2">
    <citation type="submission" date="2021-08" db="EMBL/GenBank/DDBJ databases">
        <authorList>
            <person name="Yaryura P.M."/>
            <person name="Bianco M.I."/>
            <person name="Morais C."/>
            <person name="Setubal J.C."/>
        </authorList>
    </citation>
    <scope>NUCLEOTIDE SEQUENCE</scope>
    <source>
        <strain evidence="3">AP1</strain>
    </source>
</reference>
<protein>
    <submittedName>
        <fullName evidence="3">TyeA family type III secretion system gatekeeper subunit</fullName>
    </submittedName>
    <submittedName>
        <fullName evidence="2">Type III secretion effector delivery regulator, TyeA family</fullName>
    </submittedName>
</protein>
<dbReference type="InterPro" id="IPR013351">
    <property type="entry name" value="T3SS_TyeA-rel"/>
</dbReference>
<dbReference type="NCBIfam" id="TIGR02511">
    <property type="entry name" value="type_III_tyeA"/>
    <property type="match status" value="1"/>
</dbReference>
<evidence type="ECO:0000313" key="2">
    <source>
        <dbReference type="EMBL" id="SER03629.1"/>
    </source>
</evidence>
<accession>A0A1H9KX94</accession>
<dbReference type="Proteomes" id="UP000199221">
    <property type="component" value="Unassembled WGS sequence"/>
</dbReference>
<name>A0A1H9KX94_9PSED</name>
<evidence type="ECO:0000259" key="1">
    <source>
        <dbReference type="Pfam" id="PF09059"/>
    </source>
</evidence>
<evidence type="ECO:0000313" key="3">
    <source>
        <dbReference type="EMBL" id="UXZ43143.1"/>
    </source>
</evidence>
<dbReference type="AlphaFoldDB" id="A0A1H9KX94"/>
<dbReference type="Gene3D" id="1.20.1280.80">
    <property type="match status" value="1"/>
</dbReference>
<dbReference type="EMBL" id="CP083803">
    <property type="protein sequence ID" value="UXZ43143.1"/>
    <property type="molecule type" value="Genomic_DNA"/>
</dbReference>
<dbReference type="InterPro" id="IPR015144">
    <property type="entry name" value="T3SS_TyeA"/>
</dbReference>
<reference evidence="2 4" key="1">
    <citation type="submission" date="2016-10" db="EMBL/GenBank/DDBJ databases">
        <authorList>
            <person name="de Groot N.N."/>
        </authorList>
    </citation>
    <scope>NUCLEOTIDE SEQUENCE [LARGE SCALE GENOMIC DNA]</scope>
    <source>
        <strain evidence="2 4">LMG 27941</strain>
    </source>
</reference>
<dbReference type="Proteomes" id="UP001209279">
    <property type="component" value="Chromosome"/>
</dbReference>
<evidence type="ECO:0000313" key="4">
    <source>
        <dbReference type="Proteomes" id="UP000199221"/>
    </source>
</evidence>
<proteinExistence type="predicted"/>
<gene>
    <name evidence="3" type="ORF">K7K07_13755</name>
    <name evidence="2" type="ORF">SAMN05216230_105125</name>
</gene>
<sequence length="94" mass="10752">MAYGPSDLVGDLLALIDKRWTTVQDIQRLLVAMPLGPQAQRIQCLRELQRIFRLLPVQVFTDEAHREHLLTIWQLAMDQAIDDEEALLCGAREA</sequence>
<dbReference type="EMBL" id="FOEQ01000005">
    <property type="protein sequence ID" value="SER03629.1"/>
    <property type="molecule type" value="Genomic_DNA"/>
</dbReference>
<feature type="domain" description="Type III secretion system effector delivery regulator TyeA" evidence="1">
    <location>
        <begin position="7"/>
        <end position="85"/>
    </location>
</feature>
<dbReference type="SUPFAM" id="SSF140591">
    <property type="entry name" value="Type III secretion system domain"/>
    <property type="match status" value="1"/>
</dbReference>
<organism evidence="2 4">
    <name type="scientific">Pseudomonas soli</name>
    <dbReference type="NCBI Taxonomy" id="1306993"/>
    <lineage>
        <taxon>Bacteria</taxon>
        <taxon>Pseudomonadati</taxon>
        <taxon>Pseudomonadota</taxon>
        <taxon>Gammaproteobacteria</taxon>
        <taxon>Pseudomonadales</taxon>
        <taxon>Pseudomonadaceae</taxon>
        <taxon>Pseudomonas</taxon>
    </lineage>
</organism>
<dbReference type="Pfam" id="PF09059">
    <property type="entry name" value="TyeA"/>
    <property type="match status" value="1"/>
</dbReference>
<dbReference type="KEGG" id="pmos:O165_013525"/>